<evidence type="ECO:0000313" key="1">
    <source>
        <dbReference type="EMBL" id="CAK9329490.1"/>
    </source>
</evidence>
<gene>
    <name evidence="1" type="ORF">CITCOLO1_LOCUS21948</name>
</gene>
<keyword evidence="2" id="KW-1185">Reference proteome</keyword>
<dbReference type="EMBL" id="OZ021743">
    <property type="protein sequence ID" value="CAK9329490.1"/>
    <property type="molecule type" value="Genomic_DNA"/>
</dbReference>
<name>A0ABP0Z9N6_9ROSI</name>
<accession>A0ABP0Z9N6</accession>
<dbReference type="Proteomes" id="UP001642487">
    <property type="component" value="Chromosome 9"/>
</dbReference>
<organism evidence="1 2">
    <name type="scientific">Citrullus colocynthis</name>
    <name type="common">colocynth</name>
    <dbReference type="NCBI Taxonomy" id="252529"/>
    <lineage>
        <taxon>Eukaryota</taxon>
        <taxon>Viridiplantae</taxon>
        <taxon>Streptophyta</taxon>
        <taxon>Embryophyta</taxon>
        <taxon>Tracheophyta</taxon>
        <taxon>Spermatophyta</taxon>
        <taxon>Magnoliopsida</taxon>
        <taxon>eudicotyledons</taxon>
        <taxon>Gunneridae</taxon>
        <taxon>Pentapetalae</taxon>
        <taxon>rosids</taxon>
        <taxon>fabids</taxon>
        <taxon>Cucurbitales</taxon>
        <taxon>Cucurbitaceae</taxon>
        <taxon>Benincaseae</taxon>
        <taxon>Citrullus</taxon>
    </lineage>
</organism>
<feature type="non-terminal residue" evidence="1">
    <location>
        <position position="1"/>
    </location>
</feature>
<evidence type="ECO:0000313" key="2">
    <source>
        <dbReference type="Proteomes" id="UP001642487"/>
    </source>
</evidence>
<reference evidence="1 2" key="1">
    <citation type="submission" date="2024-03" db="EMBL/GenBank/DDBJ databases">
        <authorList>
            <person name="Gkanogiannis A."/>
            <person name="Becerra Lopez-Lavalle L."/>
        </authorList>
    </citation>
    <scope>NUCLEOTIDE SEQUENCE [LARGE SCALE GENOMIC DNA]</scope>
</reference>
<protein>
    <submittedName>
        <fullName evidence="1">Uncharacterized protein</fullName>
    </submittedName>
</protein>
<sequence>LEEEMSTDFVNQVLSETVASVIVEVEAANVGNVANGSVVQSVLSADEKKGFHCKCTVEIDAEGVEPLRGKESVYTVAKANEHVSC</sequence>
<proteinExistence type="predicted"/>